<comment type="caution">
    <text evidence="2">The sequence shown here is derived from an EMBL/GenBank/DDBJ whole genome shotgun (WGS) entry which is preliminary data.</text>
</comment>
<organism evidence="2 3">
    <name type="scientific">Listeria seeligeri</name>
    <dbReference type="NCBI Taxonomy" id="1640"/>
    <lineage>
        <taxon>Bacteria</taxon>
        <taxon>Bacillati</taxon>
        <taxon>Bacillota</taxon>
        <taxon>Bacilli</taxon>
        <taxon>Bacillales</taxon>
        <taxon>Listeriaceae</taxon>
        <taxon>Listeria</taxon>
    </lineage>
</organism>
<sequence>VLFRSSGKTSIIGAGSGYSSEAAWAFMSPPEKFSSKTINNKAKLRLVNIFFKSFIPFFFLLLKDNISGL</sequence>
<keyword evidence="1" id="KW-0812">Transmembrane</keyword>
<accession>A0ABR5E582</accession>
<dbReference type="Proteomes" id="UP000033536">
    <property type="component" value="Unassembled WGS sequence"/>
</dbReference>
<reference evidence="2 3" key="1">
    <citation type="submission" date="2015-02" db="EMBL/GenBank/DDBJ databases">
        <title>Sequencing of Listeria spp. dairy environmental strains.</title>
        <authorList>
            <person name="Muhterem-Uyar M."/>
            <person name="Wagner M."/>
            <person name="Schmitz-Esser S."/>
            <person name="Stessl B."/>
        </authorList>
    </citation>
    <scope>NUCLEOTIDE SEQUENCE [LARGE SCALE GENOMIC DNA]</scope>
    <source>
        <strain evidence="2 3">7KSM</strain>
    </source>
</reference>
<name>A0ABR5E582_LISSE</name>
<keyword evidence="1" id="KW-1133">Transmembrane helix</keyword>
<feature type="non-terminal residue" evidence="2">
    <location>
        <position position="1"/>
    </location>
</feature>
<keyword evidence="1" id="KW-0472">Membrane</keyword>
<evidence type="ECO:0000313" key="2">
    <source>
        <dbReference type="EMBL" id="KKD44729.1"/>
    </source>
</evidence>
<protein>
    <submittedName>
        <fullName evidence="2">Uncharacterized protein</fullName>
    </submittedName>
</protein>
<gene>
    <name evidence="2" type="ORF">UQ68_10495</name>
</gene>
<evidence type="ECO:0000256" key="1">
    <source>
        <dbReference type="SAM" id="Phobius"/>
    </source>
</evidence>
<feature type="transmembrane region" description="Helical" evidence="1">
    <location>
        <begin position="44"/>
        <end position="62"/>
    </location>
</feature>
<evidence type="ECO:0000313" key="3">
    <source>
        <dbReference type="Proteomes" id="UP000033536"/>
    </source>
</evidence>
<keyword evidence="3" id="KW-1185">Reference proteome</keyword>
<proteinExistence type="predicted"/>
<dbReference type="EMBL" id="JYOM01000015">
    <property type="protein sequence ID" value="KKD44729.1"/>
    <property type="molecule type" value="Genomic_DNA"/>
</dbReference>